<reference evidence="2" key="1">
    <citation type="submission" date="2020-05" db="EMBL/GenBank/DDBJ databases">
        <authorList>
            <person name="Chiriac C."/>
            <person name="Salcher M."/>
            <person name="Ghai R."/>
            <person name="Kavagutti S V."/>
        </authorList>
    </citation>
    <scope>NUCLEOTIDE SEQUENCE</scope>
</reference>
<dbReference type="EMBL" id="LR797523">
    <property type="protein sequence ID" value="CAB4222671.1"/>
    <property type="molecule type" value="Genomic_DNA"/>
</dbReference>
<gene>
    <name evidence="2" type="ORF">UFOVP1655_174</name>
</gene>
<proteinExistence type="predicted"/>
<evidence type="ECO:0000259" key="1">
    <source>
        <dbReference type="Pfam" id="PF23831"/>
    </source>
</evidence>
<feature type="domain" description="DUF7201" evidence="1">
    <location>
        <begin position="12"/>
        <end position="88"/>
    </location>
</feature>
<dbReference type="InterPro" id="IPR055625">
    <property type="entry name" value="DUF7201"/>
</dbReference>
<accession>A0A6J5T6H6</accession>
<dbReference type="Pfam" id="PF23831">
    <property type="entry name" value="DUF7201"/>
    <property type="match status" value="1"/>
</dbReference>
<organism evidence="2">
    <name type="scientific">uncultured Caudovirales phage</name>
    <dbReference type="NCBI Taxonomy" id="2100421"/>
    <lineage>
        <taxon>Viruses</taxon>
        <taxon>Duplodnaviria</taxon>
        <taxon>Heunggongvirae</taxon>
        <taxon>Uroviricota</taxon>
        <taxon>Caudoviricetes</taxon>
        <taxon>Peduoviridae</taxon>
        <taxon>Maltschvirus</taxon>
        <taxon>Maltschvirus maltsch</taxon>
    </lineage>
</organism>
<name>A0A6J5T6H6_9CAUD</name>
<protein>
    <recommendedName>
        <fullName evidence="1">DUF7201 domain-containing protein</fullName>
    </recommendedName>
</protein>
<sequence length="133" mass="15155">MENDIKVEVAVLQSVVYKIDNTVAEIAKSSAEITRLLAVHDSRINNLESGTKENTTDVRDLYKKMSENTKEILSKLDDMEVRIEDKLKEHTDKSSAQHKVISERLSVLENWRWLVVGGGIAFGFLLNHLDLFK</sequence>
<evidence type="ECO:0000313" key="2">
    <source>
        <dbReference type="EMBL" id="CAB4222671.1"/>
    </source>
</evidence>